<organism evidence="7 8">
    <name type="scientific">Fibrobacter succinogenes (strain ATCC 19169 / S85)</name>
    <dbReference type="NCBI Taxonomy" id="59374"/>
    <lineage>
        <taxon>Bacteria</taxon>
        <taxon>Pseudomonadati</taxon>
        <taxon>Fibrobacterota</taxon>
        <taxon>Fibrobacteria</taxon>
        <taxon>Fibrobacterales</taxon>
        <taxon>Fibrobacteraceae</taxon>
        <taxon>Fibrobacter</taxon>
    </lineage>
</organism>
<reference evidence="7" key="3">
    <citation type="submission" date="2010-08" db="EMBL/GenBank/DDBJ databases">
        <authorList>
            <person name="Durkin A.S."/>
            <person name="Nelson K.E."/>
            <person name="Morrison M."/>
            <person name="Forsberg C.W."/>
            <person name="Wilson D.B."/>
            <person name="Russell J.B."/>
            <person name="Cann I.K.O."/>
            <person name="Mackie R.I."/>
            <person name="White B.A."/>
        </authorList>
    </citation>
    <scope>NUCLEOTIDE SEQUENCE</scope>
    <source>
        <strain evidence="7">S85</strain>
    </source>
</reference>
<name>C9RKY8_FIBSS</name>
<dbReference type="Gene3D" id="3.90.1280.10">
    <property type="entry name" value="HSP33 redox switch-like"/>
    <property type="match status" value="1"/>
</dbReference>
<keyword evidence="9" id="KW-1185">Reference proteome</keyword>
<dbReference type="SUPFAM" id="SSF118352">
    <property type="entry name" value="HSP33 redox switch-like"/>
    <property type="match status" value="1"/>
</dbReference>
<proteinExistence type="predicted"/>
<keyword evidence="5" id="KW-0676">Redox-active center</keyword>
<evidence type="ECO:0000313" key="8">
    <source>
        <dbReference type="Proteomes" id="UP000000517"/>
    </source>
</evidence>
<evidence type="ECO:0000256" key="1">
    <source>
        <dbReference type="ARBA" id="ARBA00022490"/>
    </source>
</evidence>
<dbReference type="EMBL" id="CP002158">
    <property type="protein sequence ID" value="ADL25429.1"/>
    <property type="molecule type" value="Genomic_DNA"/>
</dbReference>
<evidence type="ECO:0000313" key="9">
    <source>
        <dbReference type="Proteomes" id="UP000001497"/>
    </source>
</evidence>
<dbReference type="InterPro" id="IPR016154">
    <property type="entry name" value="Heat_shock_Hsp33_C"/>
</dbReference>
<dbReference type="Pfam" id="PF01430">
    <property type="entry name" value="HSP33"/>
    <property type="match status" value="1"/>
</dbReference>
<evidence type="ECO:0000313" key="7">
    <source>
        <dbReference type="EMBL" id="ADL25429.1"/>
    </source>
</evidence>
<evidence type="ECO:0000256" key="2">
    <source>
        <dbReference type="ARBA" id="ARBA00022833"/>
    </source>
</evidence>
<dbReference type="RefSeq" id="WP_014546981.1">
    <property type="nucleotide sequence ID" value="NC_013410.1"/>
</dbReference>
<protein>
    <submittedName>
        <fullName evidence="7">Chaperonin, 33 kDa family</fullName>
    </submittedName>
    <submittedName>
        <fullName evidence="6">Hsp33 protein</fullName>
    </submittedName>
</protein>
<dbReference type="GO" id="GO:0044183">
    <property type="term" value="F:protein folding chaperone"/>
    <property type="evidence" value="ECO:0007669"/>
    <property type="project" value="TreeGrafter"/>
</dbReference>
<dbReference type="GO" id="GO:0051082">
    <property type="term" value="F:unfolded protein binding"/>
    <property type="evidence" value="ECO:0007669"/>
    <property type="project" value="InterPro"/>
</dbReference>
<evidence type="ECO:0000313" key="6">
    <source>
        <dbReference type="EMBL" id="ACX75936.1"/>
    </source>
</evidence>
<dbReference type="STRING" id="59374.FSU_2900"/>
<sequence length="295" mass="32871">MNFKDRIIRATGKKTPFRLIVVDLTETMNEIGRHHNAKGFALKLLAENSIASIFLSAGLKFAGTVSYTTTFGGEITKIQTDSTPMGLVRAMIPQAELQAIGANEPALVPQHVQVVKLNEQGKRVHESIIEAPSVSVGQNLATYLLQSEQIRSAVGIEAQYNAQDPSFLDYAAGFYIEAFPDLEDKDINLIEVIVQNLPKFCDMYKADKGFDLDELLDQLRGPYDIEVVREIDPKPFCPCSKDRMLATLATLPLKDLQELSSENKDLNVVCDFCRTNYTITPADMQEIIAERNKKI</sequence>
<evidence type="ECO:0000256" key="4">
    <source>
        <dbReference type="ARBA" id="ARBA00023186"/>
    </source>
</evidence>
<dbReference type="AlphaFoldDB" id="C9RKY8"/>
<dbReference type="KEGG" id="fsc:FSU_2900"/>
<dbReference type="Proteomes" id="UP000000517">
    <property type="component" value="Chromosome"/>
</dbReference>
<dbReference type="PANTHER" id="PTHR30111:SF1">
    <property type="entry name" value="33 KDA CHAPERONIN"/>
    <property type="match status" value="1"/>
</dbReference>
<keyword evidence="2" id="KW-0862">Zinc</keyword>
<dbReference type="OrthoDB" id="9776534at2"/>
<dbReference type="KEGG" id="fsu:Fisuc_2350"/>
<dbReference type="InterPro" id="IPR000397">
    <property type="entry name" value="Heat_shock_Hsp33"/>
</dbReference>
<dbReference type="EMBL" id="CP001792">
    <property type="protein sequence ID" value="ACX75936.1"/>
    <property type="molecule type" value="Genomic_DNA"/>
</dbReference>
<dbReference type="SUPFAM" id="SSF64397">
    <property type="entry name" value="Hsp33 domain"/>
    <property type="match status" value="1"/>
</dbReference>
<reference evidence="8" key="2">
    <citation type="submission" date="2010-08" db="EMBL/GenBank/DDBJ databases">
        <title>Complete sequence of Fibrobacter succinogenes subsp. succinogenes S85.</title>
        <authorList>
            <person name="Durkin A.S."/>
            <person name="Nelson K.E."/>
            <person name="Morrison M."/>
            <person name="Forsberg C.W."/>
            <person name="Wilson D.B."/>
            <person name="Russell J.B."/>
            <person name="Cann I.K.O."/>
            <person name="Mackie R.I."/>
            <person name="White B.A."/>
        </authorList>
    </citation>
    <scope>NUCLEOTIDE SEQUENCE [LARGE SCALE GENOMIC DNA]</scope>
    <source>
        <strain evidence="8">ATCC 19169 / S85</strain>
    </source>
</reference>
<gene>
    <name evidence="6" type="ordered locus">Fisuc_2350</name>
    <name evidence="7" type="ordered locus">FSU_2900</name>
</gene>
<dbReference type="Proteomes" id="UP000001497">
    <property type="component" value="Chromosome"/>
</dbReference>
<keyword evidence="4" id="KW-0143">Chaperone</keyword>
<reference evidence="6 9" key="1">
    <citation type="submission" date="2009-10" db="EMBL/GenBank/DDBJ databases">
        <title>Complete sequence of Fibrobacter succinogenes subsp. succinogenes S85.</title>
        <authorList>
            <consortium name="US DOE Joint Genome Institute"/>
            <person name="Lucas S."/>
            <person name="Copeland A."/>
            <person name="Lapidus A."/>
            <person name="Glavina del Rio T."/>
            <person name="Tice H."/>
            <person name="Bruce D."/>
            <person name="Goodwin L."/>
            <person name="Pitluck S."/>
            <person name="Chertkov O."/>
            <person name="Detter J.C."/>
            <person name="Han C."/>
            <person name="Tapia R."/>
            <person name="Larimer F."/>
            <person name="Land M."/>
            <person name="Hauser L."/>
            <person name="Kyrpides N."/>
            <person name="Mikhailova N."/>
            <person name="Weimer P.J."/>
            <person name="Stevenson D.M."/>
            <person name="Boyum J."/>
            <person name="Brumm P.I."/>
            <person name="Mead D."/>
        </authorList>
    </citation>
    <scope>NUCLEOTIDE SEQUENCE [LARGE SCALE GENOMIC DNA]</scope>
    <source>
        <strain evidence="9">ATCC 19169 / S85</strain>
        <strain evidence="6">S85</strain>
    </source>
</reference>
<dbReference type="Gene3D" id="3.55.30.10">
    <property type="entry name" value="Hsp33 domain"/>
    <property type="match status" value="1"/>
</dbReference>
<evidence type="ECO:0000256" key="5">
    <source>
        <dbReference type="ARBA" id="ARBA00023284"/>
    </source>
</evidence>
<dbReference type="GO" id="GO:0005737">
    <property type="term" value="C:cytoplasm"/>
    <property type="evidence" value="ECO:0007669"/>
    <property type="project" value="InterPro"/>
</dbReference>
<dbReference type="GO" id="GO:0042026">
    <property type="term" value="P:protein refolding"/>
    <property type="evidence" value="ECO:0007669"/>
    <property type="project" value="TreeGrafter"/>
</dbReference>
<keyword evidence="1" id="KW-0963">Cytoplasm</keyword>
<dbReference type="eggNOG" id="COG1281">
    <property type="taxonomic scope" value="Bacteria"/>
</dbReference>
<accession>C9RKY8</accession>
<dbReference type="InterPro" id="IPR016153">
    <property type="entry name" value="Heat_shock_Hsp33_N"/>
</dbReference>
<dbReference type="PANTHER" id="PTHR30111">
    <property type="entry name" value="33 KDA CHAPERONIN"/>
    <property type="match status" value="1"/>
</dbReference>
<evidence type="ECO:0000256" key="3">
    <source>
        <dbReference type="ARBA" id="ARBA00023157"/>
    </source>
</evidence>
<dbReference type="HOGENOM" id="CLU_942493_0_0_0"/>
<keyword evidence="3" id="KW-1015">Disulfide bond</keyword>